<dbReference type="AlphaFoldDB" id="A0A2N3Y277"/>
<dbReference type="EMBL" id="PJNB01000001">
    <property type="protein sequence ID" value="PKW17019.1"/>
    <property type="molecule type" value="Genomic_DNA"/>
</dbReference>
<dbReference type="STRING" id="994479.GCA_000194155_01492"/>
<proteinExistence type="predicted"/>
<dbReference type="RefSeq" id="WP_010693294.1">
    <property type="nucleotide sequence ID" value="NZ_CP061007.1"/>
</dbReference>
<name>A0A2N3Y277_SACSN</name>
<evidence type="ECO:0000313" key="2">
    <source>
        <dbReference type="Proteomes" id="UP000233786"/>
    </source>
</evidence>
<evidence type="ECO:0000313" key="1">
    <source>
        <dbReference type="EMBL" id="PKW17019.1"/>
    </source>
</evidence>
<sequence length="68" mass="7914">MRPFLHAYAEAGGPAGLLEEETLVQLIRHQLRREAPSFQRQELQGTVHDSEDVAYHERRLEMFGELRP</sequence>
<reference evidence="1" key="1">
    <citation type="submission" date="2017-12" db="EMBL/GenBank/DDBJ databases">
        <title>Sequencing the genomes of 1000 Actinobacteria strains.</title>
        <authorList>
            <person name="Klenk H.-P."/>
        </authorList>
    </citation>
    <scope>NUCLEOTIDE SEQUENCE [LARGE SCALE GENOMIC DNA]</scope>
    <source>
        <strain evidence="1">DSM 44228</strain>
    </source>
</reference>
<dbReference type="OrthoDB" id="5185751at2"/>
<dbReference type="Proteomes" id="UP000233786">
    <property type="component" value="Unassembled WGS sequence"/>
</dbReference>
<gene>
    <name evidence="1" type="ORF">A8926_4937</name>
</gene>
<keyword evidence="2" id="KW-1185">Reference proteome</keyword>
<accession>A0A2N3Y277</accession>
<comment type="caution">
    <text evidence="1">The sequence shown here is derived from an EMBL/GenBank/DDBJ whole genome shotgun (WGS) entry which is preliminary data.</text>
</comment>
<organism evidence="1 2">
    <name type="scientific">Saccharopolyspora spinosa</name>
    <dbReference type="NCBI Taxonomy" id="60894"/>
    <lineage>
        <taxon>Bacteria</taxon>
        <taxon>Bacillati</taxon>
        <taxon>Actinomycetota</taxon>
        <taxon>Actinomycetes</taxon>
        <taxon>Pseudonocardiales</taxon>
        <taxon>Pseudonocardiaceae</taxon>
        <taxon>Saccharopolyspora</taxon>
    </lineage>
</organism>
<protein>
    <submittedName>
        <fullName evidence="1">Uncharacterized protein</fullName>
    </submittedName>
</protein>